<reference evidence="1 2" key="1">
    <citation type="journal article" date="2018" name="Nat. Biotechnol.">
        <title>A standardized bacterial taxonomy based on genome phylogeny substantially revises the tree of life.</title>
        <authorList>
            <person name="Parks D.H."/>
            <person name="Chuvochina M."/>
            <person name="Waite D.W."/>
            <person name="Rinke C."/>
            <person name="Skarshewski A."/>
            <person name="Chaumeil P.A."/>
            <person name="Hugenholtz P."/>
        </authorList>
    </citation>
    <scope>NUCLEOTIDE SEQUENCE [LARGE SCALE GENOMIC DNA]</scope>
    <source>
        <strain evidence="1">UBA9958</strain>
    </source>
</reference>
<gene>
    <name evidence="1" type="ORF">DCW48_10715</name>
</gene>
<organism evidence="1 2">
    <name type="scientific">Methylotenera mobilis</name>
    <dbReference type="NCBI Taxonomy" id="359408"/>
    <lineage>
        <taxon>Bacteria</taxon>
        <taxon>Pseudomonadati</taxon>
        <taxon>Pseudomonadota</taxon>
        <taxon>Betaproteobacteria</taxon>
        <taxon>Nitrosomonadales</taxon>
        <taxon>Methylophilaceae</taxon>
        <taxon>Methylotenera</taxon>
    </lineage>
</organism>
<name>A0A351RD31_9PROT</name>
<dbReference type="AlphaFoldDB" id="A0A351RD31"/>
<evidence type="ECO:0000313" key="1">
    <source>
        <dbReference type="EMBL" id="HBA09952.1"/>
    </source>
</evidence>
<dbReference type="Proteomes" id="UP000264313">
    <property type="component" value="Unassembled WGS sequence"/>
</dbReference>
<sequence length="154" mass="17603">MAIQKELHTEEVRGRAKPTINLEDSLVDIRDNEEIIVETSGIDLDYLDELQFMEEKVTIRIEPSADRYAPRFVDVAVNGRIEWLEVGKPIGVARKYIEVLARAKSDTFITIAPNTNDENPVNLISRNTSQKYPFSVIKDPNPRGYQWLTTVLSQ</sequence>
<dbReference type="EMBL" id="DNAA01000249">
    <property type="protein sequence ID" value="HBA09952.1"/>
    <property type="molecule type" value="Genomic_DNA"/>
</dbReference>
<comment type="caution">
    <text evidence="1">The sequence shown here is derived from an EMBL/GenBank/DDBJ whole genome shotgun (WGS) entry which is preliminary data.</text>
</comment>
<proteinExistence type="predicted"/>
<accession>A0A351RD31</accession>
<protein>
    <submittedName>
        <fullName evidence="1">Uncharacterized protein</fullName>
    </submittedName>
</protein>
<evidence type="ECO:0000313" key="2">
    <source>
        <dbReference type="Proteomes" id="UP000264313"/>
    </source>
</evidence>